<organism evidence="2">
    <name type="scientific">marine metagenome</name>
    <dbReference type="NCBI Taxonomy" id="408172"/>
    <lineage>
        <taxon>unclassified sequences</taxon>
        <taxon>metagenomes</taxon>
        <taxon>ecological metagenomes</taxon>
    </lineage>
</organism>
<evidence type="ECO:0000313" key="2">
    <source>
        <dbReference type="EMBL" id="SVC83936.1"/>
    </source>
</evidence>
<keyword evidence="1" id="KW-0472">Membrane</keyword>
<feature type="transmembrane region" description="Helical" evidence="1">
    <location>
        <begin position="6"/>
        <end position="25"/>
    </location>
</feature>
<protein>
    <submittedName>
        <fullName evidence="2">Uncharacterized protein</fullName>
    </submittedName>
</protein>
<dbReference type="EMBL" id="UINC01113961">
    <property type="protein sequence ID" value="SVC83936.1"/>
    <property type="molecule type" value="Genomic_DNA"/>
</dbReference>
<name>A0A382QER6_9ZZZZ</name>
<keyword evidence="1" id="KW-1133">Transmembrane helix</keyword>
<sequence>MTLTTFFWILVGISILVLMAIRFNIKKELFTPVFWLLIGISFMVLIGILWNVIKGL</sequence>
<accession>A0A382QER6</accession>
<keyword evidence="1" id="KW-0812">Transmembrane</keyword>
<gene>
    <name evidence="2" type="ORF">METZ01_LOCUS336790</name>
</gene>
<reference evidence="2" key="1">
    <citation type="submission" date="2018-05" db="EMBL/GenBank/DDBJ databases">
        <authorList>
            <person name="Lanie J.A."/>
            <person name="Ng W.-L."/>
            <person name="Kazmierczak K.M."/>
            <person name="Andrzejewski T.M."/>
            <person name="Davidsen T.M."/>
            <person name="Wayne K.J."/>
            <person name="Tettelin H."/>
            <person name="Glass J.I."/>
            <person name="Rusch D."/>
            <person name="Podicherti R."/>
            <person name="Tsui H.-C.T."/>
            <person name="Winkler M.E."/>
        </authorList>
    </citation>
    <scope>NUCLEOTIDE SEQUENCE</scope>
</reference>
<proteinExistence type="predicted"/>
<evidence type="ECO:0000256" key="1">
    <source>
        <dbReference type="SAM" id="Phobius"/>
    </source>
</evidence>
<dbReference type="AlphaFoldDB" id="A0A382QER6"/>
<feature type="transmembrane region" description="Helical" evidence="1">
    <location>
        <begin position="32"/>
        <end position="53"/>
    </location>
</feature>